<dbReference type="Proteomes" id="UP000054566">
    <property type="component" value="Unassembled WGS sequence"/>
</dbReference>
<organism evidence="2 3">
    <name type="scientific">Plasmodium falciparum RAJ116</name>
    <dbReference type="NCBI Taxonomy" id="580058"/>
    <lineage>
        <taxon>Eukaryota</taxon>
        <taxon>Sar</taxon>
        <taxon>Alveolata</taxon>
        <taxon>Apicomplexa</taxon>
        <taxon>Aconoidasida</taxon>
        <taxon>Haemosporida</taxon>
        <taxon>Plasmodiidae</taxon>
        <taxon>Plasmodium</taxon>
        <taxon>Plasmodium (Laverania)</taxon>
    </lineage>
</organism>
<evidence type="ECO:0000313" key="2">
    <source>
        <dbReference type="EMBL" id="KNC36742.1"/>
    </source>
</evidence>
<name>A0A0L0CWU2_PLAFA</name>
<dbReference type="OrthoDB" id="384692at2759"/>
<proteinExistence type="predicted"/>
<reference evidence="3" key="2">
    <citation type="submission" date="2015-07" db="EMBL/GenBank/DDBJ databases">
        <title>The genome sequence of Plasmodium falciparum RAJ116.</title>
        <authorList>
            <consortium name="The Broad Institute Genome Sequencing Platform"/>
            <person name="Volkman S.K."/>
            <person name="Neafsey D.E."/>
            <person name="Dash A.P."/>
            <person name="Chitnis C.E."/>
            <person name="Hartl D.L."/>
            <person name="Young S.K."/>
            <person name="Kodira C.D."/>
            <person name="Zeng Q."/>
            <person name="Koehrsen M."/>
            <person name="Godfrey P."/>
            <person name="Alvarado L."/>
            <person name="Berlin A."/>
            <person name="Borenstein D."/>
            <person name="Chen Z."/>
            <person name="Engels R."/>
            <person name="Freedman E."/>
            <person name="Gellesch M."/>
            <person name="Goldberg J."/>
            <person name="Griggs A."/>
            <person name="Gujja S."/>
            <person name="Heiman D."/>
            <person name="Hepburn T."/>
            <person name="Howarth C."/>
            <person name="Jen D."/>
            <person name="Larson L."/>
            <person name="Lewis B."/>
            <person name="Mehta T."/>
            <person name="Park D."/>
            <person name="Pearson M."/>
            <person name="Roberts A."/>
            <person name="Saif S."/>
            <person name="Shea T."/>
            <person name="Shenoy N."/>
            <person name="Sisk P."/>
            <person name="Stolte C."/>
            <person name="Sykes S."/>
            <person name="Walk T."/>
            <person name="White J."/>
            <person name="Yandava C."/>
            <person name="Wirth D.F."/>
            <person name="Nusbaum C."/>
            <person name="Birren B."/>
        </authorList>
    </citation>
    <scope>NUCLEOTIDE SEQUENCE [LARGE SCALE GENOMIC DNA]</scope>
    <source>
        <strain evidence="3">RAJ116</strain>
    </source>
</reference>
<feature type="region of interest" description="Disordered" evidence="1">
    <location>
        <begin position="80"/>
        <end position="105"/>
    </location>
</feature>
<dbReference type="AlphaFoldDB" id="A0A0L0CWU2"/>
<evidence type="ECO:0000313" key="3">
    <source>
        <dbReference type="Proteomes" id="UP000054566"/>
    </source>
</evidence>
<dbReference type="EMBL" id="GG664244">
    <property type="protein sequence ID" value="KNC36742.1"/>
    <property type="molecule type" value="Genomic_DNA"/>
</dbReference>
<reference evidence="3" key="1">
    <citation type="submission" date="2015-07" db="EMBL/GenBank/DDBJ databases">
        <title>Annotation of Plasmodium falciparum RAJ116.</title>
        <authorList>
            <consortium name="The Broad Institute Genome Sequencing Platform"/>
            <person name="Volkman S.K."/>
            <person name="Neafsey D.E."/>
            <person name="Dash A.P."/>
            <person name="Chitnis C.E."/>
            <person name="Hartl D.L."/>
            <person name="Young S.K."/>
            <person name="Zeng Q."/>
            <person name="Koehrsen M."/>
            <person name="Alvarado L."/>
            <person name="Berlin A."/>
            <person name="Borenstein D."/>
            <person name="Chapman S.B."/>
            <person name="Chen Z."/>
            <person name="Engels R."/>
            <person name="Freedman E."/>
            <person name="Gellesch M."/>
            <person name="Goldberg J."/>
            <person name="Griggs A."/>
            <person name="Gujja S."/>
            <person name="Heilman E.R."/>
            <person name="Heiman D.I."/>
            <person name="Howarth C."/>
            <person name="Jen D."/>
            <person name="Larson L."/>
            <person name="Mehta T."/>
            <person name="Neiman D."/>
            <person name="Park D."/>
            <person name="Pearson M."/>
            <person name="Roberts A."/>
            <person name="Saif S."/>
            <person name="Shea T."/>
            <person name="Shenoy N."/>
            <person name="Sisk P."/>
            <person name="Stolte C."/>
            <person name="Sykes S."/>
            <person name="Walk T."/>
            <person name="White J."/>
            <person name="Yandava C."/>
            <person name="Haas B."/>
            <person name="Henn M.R."/>
            <person name="Nusbaum C."/>
            <person name="Birren B."/>
        </authorList>
    </citation>
    <scope>NUCLEOTIDE SEQUENCE [LARGE SCALE GENOMIC DNA]</scope>
    <source>
        <strain evidence="3">RAJ116</strain>
    </source>
</reference>
<protein>
    <submittedName>
        <fullName evidence="2">Uncharacterized protein</fullName>
    </submittedName>
</protein>
<gene>
    <name evidence="2" type="ORF">PFLG_01622</name>
</gene>
<feature type="compositionally biased region" description="Basic and acidic residues" evidence="1">
    <location>
        <begin position="90"/>
        <end position="105"/>
    </location>
</feature>
<evidence type="ECO:0000256" key="1">
    <source>
        <dbReference type="SAM" id="MobiDB-lite"/>
    </source>
</evidence>
<accession>A0A0L0CWU2</accession>
<sequence length="105" mass="12759">MENIFDKNILTEYEKTASQNDIEQIEFLRNKSLEDETLEKGKMFDEHFIMLKKDEKIYKNKNKSDQELFSLKNKAFEEKQKQNEYSTDINKNKNKELNEEEKNKK</sequence>